<sequence>MVLLASGMQCKTFTGFQLSSGGIIGLPRFDMAMAKAEVNIKPVLAAEDVHIVTIYGRIYCLQVDRVAMLLHLYRSEGFNAKWGRARGAPDV</sequence>
<dbReference type="InterPro" id="IPR040371">
    <property type="entry name" value="RMC1"/>
</dbReference>
<evidence type="ECO:0000313" key="1">
    <source>
        <dbReference type="EMBL" id="DAD35856.1"/>
    </source>
</evidence>
<dbReference type="PANTHER" id="PTHR12897:SF4">
    <property type="entry name" value="REGULATOR OF MON1-CCZ1 COMPLEX"/>
    <property type="match status" value="1"/>
</dbReference>
<comment type="caution">
    <text evidence="1">The sequence shown here is derived from an EMBL/GenBank/DDBJ whole genome shotgun (WGS) entry which is preliminary data.</text>
</comment>
<dbReference type="GO" id="GO:0010506">
    <property type="term" value="P:regulation of autophagy"/>
    <property type="evidence" value="ECO:0007669"/>
    <property type="project" value="InterPro"/>
</dbReference>
<dbReference type="Proteomes" id="UP000607653">
    <property type="component" value="Unassembled WGS sequence"/>
</dbReference>
<dbReference type="AlphaFoldDB" id="A0A822YYQ1"/>
<dbReference type="PANTHER" id="PTHR12897">
    <property type="entry name" value="COLON CANCER-ASSOCIATED PROTEIN MIC1"/>
    <property type="match status" value="1"/>
</dbReference>
<keyword evidence="2" id="KW-1185">Reference proteome</keyword>
<protein>
    <submittedName>
        <fullName evidence="1">Uncharacterized protein</fullName>
    </submittedName>
</protein>
<reference evidence="1 2" key="1">
    <citation type="journal article" date="2020" name="Mol. Biol. Evol.">
        <title>Distinct Expression and Methylation Patterns for Genes with Different Fates following a Single Whole-Genome Duplication in Flowering Plants.</title>
        <authorList>
            <person name="Shi T."/>
            <person name="Rahmani R.S."/>
            <person name="Gugger P.F."/>
            <person name="Wang M."/>
            <person name="Li H."/>
            <person name="Zhang Y."/>
            <person name="Li Z."/>
            <person name="Wang Q."/>
            <person name="Van de Peer Y."/>
            <person name="Marchal K."/>
            <person name="Chen J."/>
        </authorList>
    </citation>
    <scope>NUCLEOTIDE SEQUENCE [LARGE SCALE GENOMIC DNA]</scope>
    <source>
        <tissue evidence="1">Leaf</tissue>
    </source>
</reference>
<dbReference type="EMBL" id="DUZY01000004">
    <property type="protein sequence ID" value="DAD35856.1"/>
    <property type="molecule type" value="Genomic_DNA"/>
</dbReference>
<organism evidence="1 2">
    <name type="scientific">Nelumbo nucifera</name>
    <name type="common">Sacred lotus</name>
    <dbReference type="NCBI Taxonomy" id="4432"/>
    <lineage>
        <taxon>Eukaryota</taxon>
        <taxon>Viridiplantae</taxon>
        <taxon>Streptophyta</taxon>
        <taxon>Embryophyta</taxon>
        <taxon>Tracheophyta</taxon>
        <taxon>Spermatophyta</taxon>
        <taxon>Magnoliopsida</taxon>
        <taxon>Proteales</taxon>
        <taxon>Nelumbonaceae</taxon>
        <taxon>Nelumbo</taxon>
    </lineage>
</organism>
<accession>A0A822YYQ1</accession>
<proteinExistence type="predicted"/>
<dbReference type="GO" id="GO:0035658">
    <property type="term" value="C:Mon1-Ccz1 complex"/>
    <property type="evidence" value="ECO:0007669"/>
    <property type="project" value="InterPro"/>
</dbReference>
<name>A0A822YYQ1_NELNU</name>
<evidence type="ECO:0000313" key="2">
    <source>
        <dbReference type="Proteomes" id="UP000607653"/>
    </source>
</evidence>
<gene>
    <name evidence="1" type="ORF">HUJ06_006496</name>
</gene>